<proteinExistence type="predicted"/>
<evidence type="ECO:0000313" key="1">
    <source>
        <dbReference type="EMBL" id="MDR6776277.1"/>
    </source>
</evidence>
<dbReference type="EMBL" id="JAVDUG010000001">
    <property type="protein sequence ID" value="MDR6776277.1"/>
    <property type="molecule type" value="Genomic_DNA"/>
</dbReference>
<reference evidence="1 2" key="1">
    <citation type="submission" date="2023-07" db="EMBL/GenBank/DDBJ databases">
        <title>Sorghum-associated microbial communities from plants grown in Nebraska, USA.</title>
        <authorList>
            <person name="Schachtman D."/>
        </authorList>
    </citation>
    <scope>NUCLEOTIDE SEQUENCE [LARGE SCALE GENOMIC DNA]</scope>
    <source>
        <strain evidence="1 2">BE143</strain>
    </source>
</reference>
<gene>
    <name evidence="1" type="ORF">J2W98_000524</name>
</gene>
<dbReference type="RefSeq" id="WP_310165996.1">
    <property type="nucleotide sequence ID" value="NZ_JAVDUG010000001.1"/>
</dbReference>
<organism evidence="1 2">
    <name type="scientific">Paenibacillus peoriae</name>
    <dbReference type="NCBI Taxonomy" id="59893"/>
    <lineage>
        <taxon>Bacteria</taxon>
        <taxon>Bacillati</taxon>
        <taxon>Bacillota</taxon>
        <taxon>Bacilli</taxon>
        <taxon>Bacillales</taxon>
        <taxon>Paenibacillaceae</taxon>
        <taxon>Paenibacillus</taxon>
    </lineage>
</organism>
<evidence type="ECO:0000313" key="2">
    <source>
        <dbReference type="Proteomes" id="UP001266807"/>
    </source>
</evidence>
<name>A0ABU1QA24_9BACL</name>
<comment type="caution">
    <text evidence="1">The sequence shown here is derived from an EMBL/GenBank/DDBJ whole genome shotgun (WGS) entry which is preliminary data.</text>
</comment>
<sequence length="142" mass="16068">MCYENKSFRAAIILIYSGIDAMAALDIPCGQTVSGRNDFIKWCDRYLKFKSMEKITGTELYAARCGIIHTYSSESDFLKRENCRQIGYMDRSAMDVIYKPDIDETLVMVSVEALINAFFSAINEFLIEALSNSGRSRSLKKG</sequence>
<dbReference type="Proteomes" id="UP001266807">
    <property type="component" value="Unassembled WGS sequence"/>
</dbReference>
<keyword evidence="2" id="KW-1185">Reference proteome</keyword>
<accession>A0ABU1QA24</accession>
<protein>
    <submittedName>
        <fullName evidence="1">Uncharacterized protein</fullName>
    </submittedName>
</protein>